<feature type="binding site" evidence="5">
    <location>
        <position position="386"/>
    </location>
    <ligand>
        <name>pyridoxal 5'-phosphate</name>
        <dbReference type="ChEBI" id="CHEBI:597326"/>
    </ligand>
</feature>
<name>A0A0H3DVT1_EDWTF</name>
<dbReference type="HAMAP" id="MF_02120">
    <property type="entry name" value="LysA"/>
    <property type="match status" value="1"/>
</dbReference>
<dbReference type="Proteomes" id="UP000002230">
    <property type="component" value="Chromosome"/>
</dbReference>
<dbReference type="PRINTS" id="PR01179">
    <property type="entry name" value="ODADCRBXLASE"/>
</dbReference>
<evidence type="ECO:0000256" key="1">
    <source>
        <dbReference type="ARBA" id="ARBA00001933"/>
    </source>
</evidence>
<feature type="domain" description="Orn/DAP/Arg decarboxylase 2 C-terminal" evidence="9">
    <location>
        <begin position="39"/>
        <end position="384"/>
    </location>
</feature>
<keyword evidence="3 5" id="KW-0663">Pyridoxal phosphate</keyword>
<dbReference type="GO" id="GO:0030170">
    <property type="term" value="F:pyridoxal phosphate binding"/>
    <property type="evidence" value="ECO:0007669"/>
    <property type="project" value="UniProtKB-UniRule"/>
</dbReference>
<dbReference type="HOGENOM" id="CLU_026444_0_2_6"/>
<feature type="modified residue" description="N6-(pyridoxal phosphate)lysine" evidence="5 7">
    <location>
        <position position="63"/>
    </location>
</feature>
<gene>
    <name evidence="5" type="primary">lysA</name>
    <name evidence="11" type="ordered locus">ETAF_2645</name>
</gene>
<feature type="binding site" evidence="5">
    <location>
        <position position="386"/>
    </location>
    <ligand>
        <name>substrate</name>
    </ligand>
</feature>
<dbReference type="PANTHER" id="PTHR43727:SF2">
    <property type="entry name" value="GROUP IV DECARBOXYLASE"/>
    <property type="match status" value="1"/>
</dbReference>
<keyword evidence="4 5" id="KW-0456">Lyase</keyword>
<comment type="similarity">
    <text evidence="5">Belongs to the Orn/Lys/Arg decarboxylase class-II family. LysA subfamily.</text>
</comment>
<dbReference type="InterPro" id="IPR022653">
    <property type="entry name" value="De-COase2_pyr-phos_BS"/>
</dbReference>
<feature type="binding site" evidence="5">
    <location>
        <begin position="277"/>
        <end position="280"/>
    </location>
    <ligand>
        <name>pyridoxal 5'-phosphate</name>
        <dbReference type="ChEBI" id="CHEBI:597326"/>
    </ligand>
</feature>
<keyword evidence="2 5" id="KW-0210">Decarboxylase</keyword>
<dbReference type="Gene3D" id="2.40.37.10">
    <property type="entry name" value="Lyase, Ornithine Decarboxylase, Chain A, domain 1"/>
    <property type="match status" value="1"/>
</dbReference>
<evidence type="ECO:0000256" key="5">
    <source>
        <dbReference type="HAMAP-Rule" id="MF_02120"/>
    </source>
</evidence>
<dbReference type="EMBL" id="CP002154">
    <property type="protein sequence ID" value="ADM42748.1"/>
    <property type="molecule type" value="Genomic_DNA"/>
</dbReference>
<keyword evidence="5 8" id="KW-0457">Lysine biosynthesis</keyword>
<feature type="binding site" evidence="5">
    <location>
        <position position="316"/>
    </location>
    <ligand>
        <name>substrate</name>
    </ligand>
</feature>
<dbReference type="SUPFAM" id="SSF50621">
    <property type="entry name" value="Alanine racemase C-terminal domain-like"/>
    <property type="match status" value="1"/>
</dbReference>
<proteinExistence type="inferred from homology"/>
<reference evidence="11 12" key="2">
    <citation type="journal article" date="2011" name="BMC Immunol.">
        <title>Comparison of static immersion and intravenous injection systems for exposure of zebrafish embryos to the natural pathogen Edwardsiella tarda.</title>
        <authorList>
            <person name="van Soest J.J."/>
            <person name="Stockhammer O.W."/>
            <person name="Ordas A."/>
            <person name="Bloemberg G.V."/>
            <person name="Spaink H.P."/>
            <person name="Meijer A.H."/>
        </authorList>
    </citation>
    <scope>NUCLEOTIDE SEQUENCE [LARGE SCALE GENOMIC DNA]</scope>
    <source>
        <strain evidence="11 12">FL6-60</strain>
    </source>
</reference>
<dbReference type="EC" id="4.1.1.20" evidence="5 6"/>
<dbReference type="InterPro" id="IPR000183">
    <property type="entry name" value="Orn/DAP/Arg_de-COase"/>
</dbReference>
<evidence type="ECO:0000256" key="7">
    <source>
        <dbReference type="PIRSR" id="PIRSR600183-50"/>
    </source>
</evidence>
<comment type="cofactor">
    <cofactor evidence="1 5 7 8">
        <name>pyridoxal 5'-phosphate</name>
        <dbReference type="ChEBI" id="CHEBI:597326"/>
    </cofactor>
</comment>
<dbReference type="SUPFAM" id="SSF51419">
    <property type="entry name" value="PLP-binding barrel"/>
    <property type="match status" value="1"/>
</dbReference>
<comment type="catalytic activity">
    <reaction evidence="5 8">
        <text>meso-2,6-diaminopimelate + H(+) = L-lysine + CO2</text>
        <dbReference type="Rhea" id="RHEA:15101"/>
        <dbReference type="ChEBI" id="CHEBI:15378"/>
        <dbReference type="ChEBI" id="CHEBI:16526"/>
        <dbReference type="ChEBI" id="CHEBI:32551"/>
        <dbReference type="ChEBI" id="CHEBI:57791"/>
        <dbReference type="EC" id="4.1.1.20"/>
    </reaction>
</comment>
<feature type="binding site" evidence="5">
    <location>
        <position position="236"/>
    </location>
    <ligand>
        <name>pyridoxal 5'-phosphate</name>
        <dbReference type="ChEBI" id="CHEBI:597326"/>
    </ligand>
</feature>
<comment type="function">
    <text evidence="5">Specifically catalyzes the decarboxylation of meso-diaminopimelate (meso-DAP) to L-lysine.</text>
</comment>
<dbReference type="InterPro" id="IPR029066">
    <property type="entry name" value="PLP-binding_barrel"/>
</dbReference>
<feature type="binding site" evidence="5">
    <location>
        <position position="280"/>
    </location>
    <ligand>
        <name>substrate</name>
    </ligand>
</feature>
<evidence type="ECO:0000256" key="2">
    <source>
        <dbReference type="ARBA" id="ARBA00022793"/>
    </source>
</evidence>
<dbReference type="InterPro" id="IPR009006">
    <property type="entry name" value="Ala_racemase/Decarboxylase_C"/>
</dbReference>
<keyword evidence="5" id="KW-0028">Amino-acid biosynthesis</keyword>
<feature type="binding site" evidence="5">
    <location>
        <position position="320"/>
    </location>
    <ligand>
        <name>substrate</name>
    </ligand>
</feature>
<comment type="subunit">
    <text evidence="5">Homodimer.</text>
</comment>
<feature type="active site" description="Proton donor" evidence="7">
    <location>
        <position position="350"/>
    </location>
</feature>
<dbReference type="Pfam" id="PF00278">
    <property type="entry name" value="Orn_DAP_Arg_deC"/>
    <property type="match status" value="1"/>
</dbReference>
<dbReference type="PATRIC" id="fig|718251.5.peg.2746"/>
<evidence type="ECO:0000313" key="11">
    <source>
        <dbReference type="EMBL" id="ADM42748.1"/>
    </source>
</evidence>
<keyword evidence="12" id="KW-1185">Reference proteome</keyword>
<evidence type="ECO:0000259" key="9">
    <source>
        <dbReference type="Pfam" id="PF00278"/>
    </source>
</evidence>
<evidence type="ECO:0000256" key="8">
    <source>
        <dbReference type="RuleBase" id="RU003738"/>
    </source>
</evidence>
<dbReference type="CDD" id="cd06828">
    <property type="entry name" value="PLPDE_III_DapDC"/>
    <property type="match status" value="1"/>
</dbReference>
<organism evidence="11 12">
    <name type="scientific">Edwardsiella tarda (strain FL6-60)</name>
    <dbReference type="NCBI Taxonomy" id="718251"/>
    <lineage>
        <taxon>Bacteria</taxon>
        <taxon>Pseudomonadati</taxon>
        <taxon>Pseudomonadota</taxon>
        <taxon>Gammaproteobacteria</taxon>
        <taxon>Enterobacterales</taxon>
        <taxon>Hafniaceae</taxon>
        <taxon>Edwardsiella</taxon>
    </lineage>
</organism>
<dbReference type="AlphaFoldDB" id="A0A0H3DVT1"/>
<evidence type="ECO:0000256" key="3">
    <source>
        <dbReference type="ARBA" id="ARBA00022898"/>
    </source>
</evidence>
<dbReference type="PROSITE" id="PS00878">
    <property type="entry name" value="ODR_DC_2_1"/>
    <property type="match status" value="1"/>
</dbReference>
<dbReference type="GO" id="GO:0008836">
    <property type="term" value="F:diaminopimelate decarboxylase activity"/>
    <property type="evidence" value="ECO:0007669"/>
    <property type="project" value="UniProtKB-UniRule"/>
</dbReference>
<dbReference type="Pfam" id="PF02784">
    <property type="entry name" value="Orn_Arg_deC_N"/>
    <property type="match status" value="1"/>
</dbReference>
<sequence length="428" mass="46541">MLIFPEPFAMPYPLNQAGYALNDSLLAALPGRFGTPLWVYDAALIERQIASLRAFDTIRFAQKACSNLHILRLMRQAGVKVDAVSLGEIERALVAGFRPGGDDEEIVFTADVIDEATLDRICALGITVNAGSCDMLRQLGRRASGHPVWLRINPGFGHGHSQKTNTGGENSKHGIWHQDLAQALALIDTYGLRLVGLHMHIGSGVDYDHLARVCDTLANQAIALGRDIQAISAGGGLSIPYRDGDAAVDVRHYYGLWDAARRRIAAHLGHPVRLEIEPGRYLVAQAGVLLAQVRAVKSMGQRHFVLADAGFNDLMRPAMYGSHHHISLLPQDGRDVATPCIETVVGGPLCESGDVFTQREGGKVTSCALPAAQVGDWLVFHDTGAYGASMSSNYNSRPLLPEVLVEGNKARLIRRRQRMDELLALEQI</sequence>
<dbReference type="InterPro" id="IPR022643">
    <property type="entry name" value="De-COase2_C"/>
</dbReference>
<protein>
    <recommendedName>
        <fullName evidence="5 6">Diaminopimelate decarboxylase</fullName>
        <shortName evidence="5">DAP decarboxylase</shortName>
        <shortName evidence="5">DAPDC</shortName>
        <ecNumber evidence="5 6">4.1.1.20</ecNumber>
    </recommendedName>
</protein>
<dbReference type="KEGG" id="etd:ETAF_2645"/>
<dbReference type="InterPro" id="IPR002986">
    <property type="entry name" value="DAP_deCOOHase_LysA"/>
</dbReference>
<reference evidence="12" key="1">
    <citation type="submission" date="2010-08" db="EMBL/GenBank/DDBJ databases">
        <title>Genome comparisons of Edwardsiella bacteria analysed using deep sequencing technology.</title>
        <authorList>
            <person name="van Soest J.J."/>
            <person name="Henkel C.V."/>
            <person name="Jansen H.J."/>
            <person name="van den Hondel C.A.M.J.J."/>
            <person name="Bloemberg G.V."/>
            <person name="Meijer A.H."/>
            <person name="Spaink H.P."/>
        </authorList>
    </citation>
    <scope>NUCLEOTIDE SEQUENCE [LARGE SCALE GENOMIC DNA]</scope>
    <source>
        <strain evidence="12">FL6-60</strain>
    </source>
</reference>
<evidence type="ECO:0000256" key="4">
    <source>
        <dbReference type="ARBA" id="ARBA00023239"/>
    </source>
</evidence>
<accession>A0A0H3DVT1</accession>
<dbReference type="Gene3D" id="3.20.20.10">
    <property type="entry name" value="Alanine racemase"/>
    <property type="match status" value="1"/>
</dbReference>
<evidence type="ECO:0000256" key="6">
    <source>
        <dbReference type="NCBIfam" id="TIGR01048"/>
    </source>
</evidence>
<dbReference type="NCBIfam" id="TIGR01048">
    <property type="entry name" value="lysA"/>
    <property type="match status" value="1"/>
</dbReference>
<evidence type="ECO:0000313" key="12">
    <source>
        <dbReference type="Proteomes" id="UP000002230"/>
    </source>
</evidence>
<dbReference type="PANTHER" id="PTHR43727">
    <property type="entry name" value="DIAMINOPIMELATE DECARBOXYLASE"/>
    <property type="match status" value="1"/>
</dbReference>
<comment type="pathway">
    <text evidence="5 8">Amino-acid biosynthesis; L-lysine biosynthesis via DAP pathway; L-lysine from DL-2,6-diaminopimelate: step 1/1.</text>
</comment>
<feature type="binding site" evidence="5">
    <location>
        <position position="351"/>
    </location>
    <ligand>
        <name>substrate</name>
    </ligand>
</feature>
<dbReference type="InterPro" id="IPR022644">
    <property type="entry name" value="De-COase2_N"/>
</dbReference>
<dbReference type="PRINTS" id="PR01181">
    <property type="entry name" value="DAPDCRBXLASE"/>
</dbReference>
<dbReference type="UniPathway" id="UPA00034">
    <property type="reaction ID" value="UER00027"/>
</dbReference>
<evidence type="ECO:0000259" key="10">
    <source>
        <dbReference type="Pfam" id="PF02784"/>
    </source>
</evidence>
<dbReference type="GO" id="GO:0009089">
    <property type="term" value="P:lysine biosynthetic process via diaminopimelate"/>
    <property type="evidence" value="ECO:0007669"/>
    <property type="project" value="UniProtKB-UniRule"/>
</dbReference>
<feature type="domain" description="Orn/DAP/Arg decarboxylase 2 N-terminal" evidence="10">
    <location>
        <begin position="46"/>
        <end position="284"/>
    </location>
</feature>